<protein>
    <submittedName>
        <fullName evidence="7">S8 family serine peptidase</fullName>
    </submittedName>
</protein>
<name>A0A6G6GKI9_9FLAO</name>
<sequence length="552" mass="62151">MKNITYFLLFCSFAMWSQNESEERFYFQLNIKNGEQLQLSQSLDKKFVIISPNSTDETRIYAAYNVFLFEKAYRNSSSDLLSNVYNIATDNVALISNLKHNFPEKYSRIDQYYPSEKPYYPNDYGATSPVENLGTAQRLDDLDLLEMPKAWGITKGSKKVVIGISDSRVDSTDAEFKGRVSKYLKYFDTPKGLGCFHGSNVAAIAGAATDNGYGRPGICSDCDMIAHGYGSFSYIEDLVEAGAKIINASWVVCNMGTYHENIEERINELYEDGIIIVAAAGNGKGCNRDGFDPDDYGYPNAFEKVISVTGTYVTNDLETAVLEKDENDRMIVKFIKDRHDSKLAFRENGEIVVPYPKFGLQANDAIDICAPAYTYLHGNQICEYKDIMGGVTSGAAPFVSGVLGLIWSENYCLSAYEVETILKLSSEEIENLSGNTRYRGKLGAGRINGYRAVKMARETKEMFGNVEVSNRDMYRYHYRLENAPYNITVKNQTFRDSASVRFKARNAIYLKPGTTLRPDKTSRMHFSIDATTPTGECFPEQPKSYPRIFKKK</sequence>
<dbReference type="AlphaFoldDB" id="A0A6G6GKI9"/>
<dbReference type="EMBL" id="CP049057">
    <property type="protein sequence ID" value="QIE59072.1"/>
    <property type="molecule type" value="Genomic_DNA"/>
</dbReference>
<dbReference type="InterPro" id="IPR050131">
    <property type="entry name" value="Peptidase_S8_subtilisin-like"/>
</dbReference>
<proteinExistence type="inferred from homology"/>
<evidence type="ECO:0000256" key="2">
    <source>
        <dbReference type="ARBA" id="ARBA00022670"/>
    </source>
</evidence>
<evidence type="ECO:0000313" key="7">
    <source>
        <dbReference type="EMBL" id="QIE59072.1"/>
    </source>
</evidence>
<dbReference type="KEGG" id="mgel:G5B37_05705"/>
<feature type="domain" description="Peptidase S8/S53" evidence="6">
    <location>
        <begin position="158"/>
        <end position="430"/>
    </location>
</feature>
<organism evidence="7 8">
    <name type="scientific">Rasiella rasia</name>
    <dbReference type="NCBI Taxonomy" id="2744027"/>
    <lineage>
        <taxon>Bacteria</taxon>
        <taxon>Pseudomonadati</taxon>
        <taxon>Bacteroidota</taxon>
        <taxon>Flavobacteriia</taxon>
        <taxon>Flavobacteriales</taxon>
        <taxon>Flavobacteriaceae</taxon>
        <taxon>Rasiella</taxon>
    </lineage>
</organism>
<keyword evidence="3 5" id="KW-0378">Hydrolase</keyword>
<keyword evidence="4 5" id="KW-0720">Serine protease</keyword>
<feature type="active site" description="Charge relay system" evidence="5">
    <location>
        <position position="166"/>
    </location>
</feature>
<evidence type="ECO:0000256" key="5">
    <source>
        <dbReference type="PROSITE-ProRule" id="PRU01240"/>
    </source>
</evidence>
<evidence type="ECO:0000256" key="3">
    <source>
        <dbReference type="ARBA" id="ARBA00022801"/>
    </source>
</evidence>
<keyword evidence="2 5" id="KW-0645">Protease</keyword>
<dbReference type="PROSITE" id="PS51892">
    <property type="entry name" value="SUBTILASE"/>
    <property type="match status" value="1"/>
</dbReference>
<dbReference type="Gene3D" id="3.40.50.200">
    <property type="entry name" value="Peptidase S8/S53 domain"/>
    <property type="match status" value="1"/>
</dbReference>
<reference evidence="7 8" key="1">
    <citation type="submission" date="2020-02" db="EMBL/GenBank/DDBJ databases">
        <title>Complete genome sequence of Flavobacteriaceae bacterium.</title>
        <authorList>
            <person name="Kim S.-J."/>
            <person name="Kim Y.-S."/>
            <person name="Kim K.-H."/>
        </authorList>
    </citation>
    <scope>NUCLEOTIDE SEQUENCE [LARGE SCALE GENOMIC DNA]</scope>
    <source>
        <strain evidence="7 8">RR4-40</strain>
    </source>
</reference>
<evidence type="ECO:0000256" key="1">
    <source>
        <dbReference type="ARBA" id="ARBA00011073"/>
    </source>
</evidence>
<comment type="similarity">
    <text evidence="1 5">Belongs to the peptidase S8 family.</text>
</comment>
<dbReference type="Proteomes" id="UP000505306">
    <property type="component" value="Chromosome"/>
</dbReference>
<dbReference type="RefSeq" id="WP_164679102.1">
    <property type="nucleotide sequence ID" value="NZ_CP049057.1"/>
</dbReference>
<evidence type="ECO:0000313" key="8">
    <source>
        <dbReference type="Proteomes" id="UP000505306"/>
    </source>
</evidence>
<accession>A0A6G6GKI9</accession>
<dbReference type="PANTHER" id="PTHR43806">
    <property type="entry name" value="PEPTIDASE S8"/>
    <property type="match status" value="1"/>
</dbReference>
<evidence type="ECO:0000256" key="4">
    <source>
        <dbReference type="ARBA" id="ARBA00022825"/>
    </source>
</evidence>
<dbReference type="SUPFAM" id="SSF52743">
    <property type="entry name" value="Subtilisin-like"/>
    <property type="match status" value="1"/>
</dbReference>
<dbReference type="GO" id="GO:0006508">
    <property type="term" value="P:proteolysis"/>
    <property type="evidence" value="ECO:0007669"/>
    <property type="project" value="UniProtKB-KW"/>
</dbReference>
<dbReference type="GO" id="GO:0004252">
    <property type="term" value="F:serine-type endopeptidase activity"/>
    <property type="evidence" value="ECO:0007669"/>
    <property type="project" value="UniProtKB-UniRule"/>
</dbReference>
<feature type="active site" description="Charge relay system" evidence="5">
    <location>
        <position position="393"/>
    </location>
</feature>
<dbReference type="PANTHER" id="PTHR43806:SF11">
    <property type="entry name" value="CEREVISIN-RELATED"/>
    <property type="match status" value="1"/>
</dbReference>
<gene>
    <name evidence="7" type="ORF">G5B37_05705</name>
</gene>
<dbReference type="Pfam" id="PF00082">
    <property type="entry name" value="Peptidase_S8"/>
    <property type="match status" value="1"/>
</dbReference>
<dbReference type="InterPro" id="IPR000209">
    <property type="entry name" value="Peptidase_S8/S53_dom"/>
</dbReference>
<keyword evidence="8" id="KW-1185">Reference proteome</keyword>
<feature type="active site" description="Charge relay system" evidence="5">
    <location>
        <position position="197"/>
    </location>
</feature>
<dbReference type="InterPro" id="IPR036852">
    <property type="entry name" value="Peptidase_S8/S53_dom_sf"/>
</dbReference>
<evidence type="ECO:0000259" key="6">
    <source>
        <dbReference type="Pfam" id="PF00082"/>
    </source>
</evidence>